<dbReference type="Proteomes" id="UP000799753">
    <property type="component" value="Unassembled WGS sequence"/>
</dbReference>
<proteinExistence type="predicted"/>
<evidence type="ECO:0000256" key="1">
    <source>
        <dbReference type="SAM" id="MobiDB-lite"/>
    </source>
</evidence>
<feature type="compositionally biased region" description="Low complexity" evidence="1">
    <location>
        <begin position="67"/>
        <end position="90"/>
    </location>
</feature>
<gene>
    <name evidence="3" type="ORF">P280DRAFT_465516</name>
</gene>
<dbReference type="OrthoDB" id="3689315at2759"/>
<reference evidence="3" key="1">
    <citation type="journal article" date="2020" name="Stud. Mycol.">
        <title>101 Dothideomycetes genomes: a test case for predicting lifestyles and emergence of pathogens.</title>
        <authorList>
            <person name="Haridas S."/>
            <person name="Albert R."/>
            <person name="Binder M."/>
            <person name="Bloem J."/>
            <person name="Labutti K."/>
            <person name="Salamov A."/>
            <person name="Andreopoulos B."/>
            <person name="Baker S."/>
            <person name="Barry K."/>
            <person name="Bills G."/>
            <person name="Bluhm B."/>
            <person name="Cannon C."/>
            <person name="Castanera R."/>
            <person name="Culley D."/>
            <person name="Daum C."/>
            <person name="Ezra D."/>
            <person name="Gonzalez J."/>
            <person name="Henrissat B."/>
            <person name="Kuo A."/>
            <person name="Liang C."/>
            <person name="Lipzen A."/>
            <person name="Lutzoni F."/>
            <person name="Magnuson J."/>
            <person name="Mondo S."/>
            <person name="Nolan M."/>
            <person name="Ohm R."/>
            <person name="Pangilinan J."/>
            <person name="Park H.-J."/>
            <person name="Ramirez L."/>
            <person name="Alfaro M."/>
            <person name="Sun H."/>
            <person name="Tritt A."/>
            <person name="Yoshinaga Y."/>
            <person name="Zwiers L.-H."/>
            <person name="Turgeon B."/>
            <person name="Goodwin S."/>
            <person name="Spatafora J."/>
            <person name="Crous P."/>
            <person name="Grigoriev I."/>
        </authorList>
    </citation>
    <scope>NUCLEOTIDE SEQUENCE</scope>
    <source>
        <strain evidence="3">CBS 473.64</strain>
    </source>
</reference>
<keyword evidence="2" id="KW-0732">Signal</keyword>
<sequence>MRSTKLIVLLAAAASAQSSASSATVVKFVYAPASTLTVKGTTGGATTYVESCPKGLPTGSYSGWESLPASTATPSESASSPASSVSNVALTPIPRPSSNVRRQGSSSSASACEPFTIIQGSEQFEFHMTDPRPNVWTVDQKCSWKGEYGKADITCAYTNQGSVAKDLEIDVSTSAVLKAAEYTYLFAKTAVAVVTATDSASGTPTPTGASASAKPSNFAAGGPAPTGAIAFVGGAAGIFAAALAL</sequence>
<keyword evidence="4" id="KW-1185">Reference proteome</keyword>
<protein>
    <submittedName>
        <fullName evidence="3">Uncharacterized protein</fullName>
    </submittedName>
</protein>
<organism evidence="3 4">
    <name type="scientific">Massarina eburnea CBS 473.64</name>
    <dbReference type="NCBI Taxonomy" id="1395130"/>
    <lineage>
        <taxon>Eukaryota</taxon>
        <taxon>Fungi</taxon>
        <taxon>Dikarya</taxon>
        <taxon>Ascomycota</taxon>
        <taxon>Pezizomycotina</taxon>
        <taxon>Dothideomycetes</taxon>
        <taxon>Pleosporomycetidae</taxon>
        <taxon>Pleosporales</taxon>
        <taxon>Massarineae</taxon>
        <taxon>Massarinaceae</taxon>
        <taxon>Massarina</taxon>
    </lineage>
</organism>
<evidence type="ECO:0000313" key="3">
    <source>
        <dbReference type="EMBL" id="KAF2645740.1"/>
    </source>
</evidence>
<dbReference type="AlphaFoldDB" id="A0A6A6SDW2"/>
<evidence type="ECO:0000256" key="2">
    <source>
        <dbReference type="SAM" id="SignalP"/>
    </source>
</evidence>
<dbReference type="EMBL" id="MU006777">
    <property type="protein sequence ID" value="KAF2645740.1"/>
    <property type="molecule type" value="Genomic_DNA"/>
</dbReference>
<accession>A0A6A6SDW2</accession>
<feature type="chain" id="PRO_5025457172" evidence="2">
    <location>
        <begin position="21"/>
        <end position="245"/>
    </location>
</feature>
<feature type="signal peptide" evidence="2">
    <location>
        <begin position="1"/>
        <end position="20"/>
    </location>
</feature>
<feature type="region of interest" description="Disordered" evidence="1">
    <location>
        <begin position="67"/>
        <end position="110"/>
    </location>
</feature>
<name>A0A6A6SDW2_9PLEO</name>
<evidence type="ECO:0000313" key="4">
    <source>
        <dbReference type="Proteomes" id="UP000799753"/>
    </source>
</evidence>